<feature type="domain" description="ZMYM2-like/QRICH1 C-terminal" evidence="6">
    <location>
        <begin position="142"/>
        <end position="290"/>
    </location>
</feature>
<organism evidence="7 8">
    <name type="scientific">Paramuricea clavata</name>
    <name type="common">Red gorgonian</name>
    <name type="synonym">Violescent sea-whip</name>
    <dbReference type="NCBI Taxonomy" id="317549"/>
    <lineage>
        <taxon>Eukaryota</taxon>
        <taxon>Metazoa</taxon>
        <taxon>Cnidaria</taxon>
        <taxon>Anthozoa</taxon>
        <taxon>Octocorallia</taxon>
        <taxon>Malacalcyonacea</taxon>
        <taxon>Plexauridae</taxon>
        <taxon>Paramuricea</taxon>
    </lineage>
</organism>
<dbReference type="InterPro" id="IPR011010">
    <property type="entry name" value="DNA_brk_join_enz"/>
</dbReference>
<evidence type="ECO:0000256" key="1">
    <source>
        <dbReference type="ARBA" id="ARBA00022499"/>
    </source>
</evidence>
<proteinExistence type="predicted"/>
<dbReference type="AlphaFoldDB" id="A0A7D9E3I9"/>
<dbReference type="InterPro" id="IPR021893">
    <property type="entry name" value="ZMYM2-like_C"/>
</dbReference>
<protein>
    <submittedName>
        <fullName evidence="7">Carboxypeptidase N subunit 2</fullName>
    </submittedName>
</protein>
<feature type="region of interest" description="Disordered" evidence="5">
    <location>
        <begin position="336"/>
        <end position="372"/>
    </location>
</feature>
<dbReference type="PANTHER" id="PTHR46963">
    <property type="entry name" value="SIMILAR TO RIKEN CDNA E130308A19"/>
    <property type="match status" value="1"/>
</dbReference>
<evidence type="ECO:0000256" key="4">
    <source>
        <dbReference type="ARBA" id="ARBA00023172"/>
    </source>
</evidence>
<dbReference type="GO" id="GO:0015074">
    <property type="term" value="P:DNA integration"/>
    <property type="evidence" value="ECO:0007669"/>
    <property type="project" value="InterPro"/>
</dbReference>
<reference evidence="7" key="1">
    <citation type="submission" date="2020-04" db="EMBL/GenBank/DDBJ databases">
        <authorList>
            <person name="Alioto T."/>
            <person name="Alioto T."/>
            <person name="Gomez Garrido J."/>
        </authorList>
    </citation>
    <scope>NUCLEOTIDE SEQUENCE</scope>
    <source>
        <strain evidence="7">A484AB</strain>
    </source>
</reference>
<feature type="compositionally biased region" description="Polar residues" evidence="5">
    <location>
        <begin position="352"/>
        <end position="372"/>
    </location>
</feature>
<keyword evidence="3" id="KW-0832">Ubl conjugation</keyword>
<dbReference type="GO" id="GO:0003677">
    <property type="term" value="F:DNA binding"/>
    <property type="evidence" value="ECO:0007669"/>
    <property type="project" value="InterPro"/>
</dbReference>
<dbReference type="EMBL" id="CACRXK020003686">
    <property type="protein sequence ID" value="CAB3999849.1"/>
    <property type="molecule type" value="Genomic_DNA"/>
</dbReference>
<evidence type="ECO:0000256" key="3">
    <source>
        <dbReference type="ARBA" id="ARBA00022843"/>
    </source>
</evidence>
<dbReference type="PANTHER" id="PTHR46963:SF2">
    <property type="match status" value="1"/>
</dbReference>
<keyword evidence="7" id="KW-0378">Hydrolase</keyword>
<dbReference type="GO" id="GO:0006310">
    <property type="term" value="P:DNA recombination"/>
    <property type="evidence" value="ECO:0007669"/>
    <property type="project" value="UniProtKB-KW"/>
</dbReference>
<sequence length="460" mass="53042">MAAFSGGERFPHLEVSSIEELRNNAKSTNTKRSTIFWLGVFKSWAKERGFSEATETYEAFDLDKILEKFYGEVRNKDGGEYEPDSLRVMIAALDRYFKDCGYQKSIIRDREFCKSKEVLEGKAKRLREEGKGKRPNKARSLTQEEEELLWTNGKLGNKTAESLINTMWWLLTQYFGLRGRQEHHGMKVEDFTIGKDNDGLEYVEYIEGPTKTRNGGLSKKLRDFLPKMYATGDERCPVALFNEYLSRRPATLQNSGPFYLSIKYNSNNNTWYKAQPMGTNRINEMMKRIVQGTQLEHQQQKKLTNHSARKTVVNKFKKNNVERSSIVKVTGHRNLQSLGDYDEGDEQEQQQMSSRISWRNNPQQRRDGASTSSLAKLAMQQQQAFLADFQRQGQLNVSSSNQLSQATVRQESRQKMLNNNNFNNCQVTFSVGSTMTSPILPQHTSNPKRRRAYMIESDSD</sequence>
<evidence type="ECO:0000256" key="5">
    <source>
        <dbReference type="SAM" id="MobiDB-lite"/>
    </source>
</evidence>
<dbReference type="Gene3D" id="1.10.443.10">
    <property type="entry name" value="Intergrase catalytic core"/>
    <property type="match status" value="1"/>
</dbReference>
<dbReference type="InterPro" id="IPR013762">
    <property type="entry name" value="Integrase-like_cat_sf"/>
</dbReference>
<dbReference type="SUPFAM" id="SSF56349">
    <property type="entry name" value="DNA breaking-rejoining enzymes"/>
    <property type="match status" value="1"/>
</dbReference>
<keyword evidence="1" id="KW-1017">Isopeptide bond</keyword>
<keyword evidence="4" id="KW-0233">DNA recombination</keyword>
<accession>A0A7D9E3I9</accession>
<comment type="caution">
    <text evidence="7">The sequence shown here is derived from an EMBL/GenBank/DDBJ whole genome shotgun (WGS) entry which is preliminary data.</text>
</comment>
<dbReference type="Proteomes" id="UP001152795">
    <property type="component" value="Unassembled WGS sequence"/>
</dbReference>
<gene>
    <name evidence="7" type="ORF">PACLA_8A013658</name>
</gene>
<dbReference type="GO" id="GO:0004180">
    <property type="term" value="F:carboxypeptidase activity"/>
    <property type="evidence" value="ECO:0007669"/>
    <property type="project" value="UniProtKB-KW"/>
</dbReference>
<evidence type="ECO:0000259" key="6">
    <source>
        <dbReference type="Pfam" id="PF12012"/>
    </source>
</evidence>
<name>A0A7D9E3I9_PARCT</name>
<keyword evidence="8" id="KW-1185">Reference proteome</keyword>
<dbReference type="Pfam" id="PF12012">
    <property type="entry name" value="DUF3504"/>
    <property type="match status" value="1"/>
</dbReference>
<keyword evidence="2" id="KW-0597">Phosphoprotein</keyword>
<dbReference type="InterPro" id="IPR042838">
    <property type="entry name" value="KIAA1958"/>
</dbReference>
<evidence type="ECO:0000313" key="7">
    <source>
        <dbReference type="EMBL" id="CAB3999849.1"/>
    </source>
</evidence>
<evidence type="ECO:0000313" key="8">
    <source>
        <dbReference type="Proteomes" id="UP001152795"/>
    </source>
</evidence>
<keyword evidence="7" id="KW-0121">Carboxypeptidase</keyword>
<dbReference type="OrthoDB" id="5963905at2759"/>
<evidence type="ECO:0000256" key="2">
    <source>
        <dbReference type="ARBA" id="ARBA00022553"/>
    </source>
</evidence>
<keyword evidence="7" id="KW-0645">Protease</keyword>